<comment type="function">
    <text evidence="10">Catalyzes the transfer of pyrophosphate from adenosine triphosphate (ATP) to 6-hydroxymethyl-7,8-dihydropterin, an enzymatic step in folate biosynthesis pathway.</text>
</comment>
<evidence type="ECO:0000256" key="5">
    <source>
        <dbReference type="ARBA" id="ARBA00022679"/>
    </source>
</evidence>
<name>A0ABV2CPY4_9RHOO</name>
<keyword evidence="7" id="KW-0418">Kinase</keyword>
<evidence type="ECO:0000256" key="11">
    <source>
        <dbReference type="ARBA" id="ARBA00029766"/>
    </source>
</evidence>
<feature type="domain" description="7,8-dihydro-6-hydroxymethylpterin-pyrophosphokinase" evidence="13">
    <location>
        <begin position="91"/>
        <end position="102"/>
    </location>
</feature>
<keyword evidence="5 14" id="KW-0808">Transferase</keyword>
<dbReference type="InterPro" id="IPR000550">
    <property type="entry name" value="Hppk"/>
</dbReference>
<sequence>MAVLAWIGLGANLGDPVKTLNEAFEAITALPGCKLIARSSLYRTAPQGPDVDGQPDYVNAVAAVDTKLAAPELLEALFGIEQRFGRQRSKRNAARTLDLDLLLYSHEVLDMPGLHVPHPRMHERAFVLIPLSELAPEAHIPGRGPVMELLDALPDQRIERIRD</sequence>
<evidence type="ECO:0000256" key="2">
    <source>
        <dbReference type="ARBA" id="ARBA00005810"/>
    </source>
</evidence>
<evidence type="ECO:0000256" key="1">
    <source>
        <dbReference type="ARBA" id="ARBA00005051"/>
    </source>
</evidence>
<dbReference type="EC" id="2.7.6.3" evidence="3"/>
<accession>A0ABV2CPY4</accession>
<proteinExistence type="inferred from homology"/>
<evidence type="ECO:0000256" key="6">
    <source>
        <dbReference type="ARBA" id="ARBA00022741"/>
    </source>
</evidence>
<evidence type="ECO:0000313" key="15">
    <source>
        <dbReference type="Proteomes" id="UP001548590"/>
    </source>
</evidence>
<evidence type="ECO:0000256" key="9">
    <source>
        <dbReference type="ARBA" id="ARBA00022909"/>
    </source>
</evidence>
<evidence type="ECO:0000256" key="7">
    <source>
        <dbReference type="ARBA" id="ARBA00022777"/>
    </source>
</evidence>
<evidence type="ECO:0000256" key="12">
    <source>
        <dbReference type="ARBA" id="ARBA00033413"/>
    </source>
</evidence>
<organism evidence="14 15">
    <name type="scientific">Uliginosibacterium paludis</name>
    <dbReference type="NCBI Taxonomy" id="1615952"/>
    <lineage>
        <taxon>Bacteria</taxon>
        <taxon>Pseudomonadati</taxon>
        <taxon>Pseudomonadota</taxon>
        <taxon>Betaproteobacteria</taxon>
        <taxon>Rhodocyclales</taxon>
        <taxon>Zoogloeaceae</taxon>
        <taxon>Uliginosibacterium</taxon>
    </lineage>
</organism>
<dbReference type="InterPro" id="IPR035907">
    <property type="entry name" value="Hppk_sf"/>
</dbReference>
<keyword evidence="9" id="KW-0289">Folate biosynthesis</keyword>
<keyword evidence="6" id="KW-0547">Nucleotide-binding</keyword>
<comment type="caution">
    <text evidence="14">The sequence shown here is derived from an EMBL/GenBank/DDBJ whole genome shotgun (WGS) entry which is preliminary data.</text>
</comment>
<dbReference type="Gene3D" id="3.30.70.560">
    <property type="entry name" value="7,8-Dihydro-6-hydroxymethylpterin-pyrophosphokinase HPPK"/>
    <property type="match status" value="1"/>
</dbReference>
<dbReference type="PROSITE" id="PS00794">
    <property type="entry name" value="HPPK"/>
    <property type="match status" value="1"/>
</dbReference>
<dbReference type="NCBIfam" id="TIGR01498">
    <property type="entry name" value="folK"/>
    <property type="match status" value="1"/>
</dbReference>
<dbReference type="EMBL" id="JBEWLZ010000004">
    <property type="protein sequence ID" value="MET1489878.1"/>
    <property type="molecule type" value="Genomic_DNA"/>
</dbReference>
<dbReference type="GO" id="GO:0003848">
    <property type="term" value="F:2-amino-4-hydroxy-6-hydroxymethyldihydropteridine diphosphokinase activity"/>
    <property type="evidence" value="ECO:0007669"/>
    <property type="project" value="UniProtKB-EC"/>
</dbReference>
<evidence type="ECO:0000256" key="8">
    <source>
        <dbReference type="ARBA" id="ARBA00022840"/>
    </source>
</evidence>
<evidence type="ECO:0000259" key="13">
    <source>
        <dbReference type="PROSITE" id="PS00794"/>
    </source>
</evidence>
<evidence type="ECO:0000256" key="3">
    <source>
        <dbReference type="ARBA" id="ARBA00013253"/>
    </source>
</evidence>
<evidence type="ECO:0000313" key="14">
    <source>
        <dbReference type="EMBL" id="MET1489878.1"/>
    </source>
</evidence>
<dbReference type="Proteomes" id="UP001548590">
    <property type="component" value="Unassembled WGS sequence"/>
</dbReference>
<comment type="pathway">
    <text evidence="1">Cofactor biosynthesis; tetrahydrofolate biosynthesis; 2-amino-4-hydroxy-6-hydroxymethyl-7,8-dihydropteridine diphosphate from 7,8-dihydroneopterin triphosphate: step 4/4.</text>
</comment>
<comment type="similarity">
    <text evidence="2">Belongs to the HPPK family.</text>
</comment>
<reference evidence="14 15" key="1">
    <citation type="submission" date="2024-07" db="EMBL/GenBank/DDBJ databases">
        <title>Uliginosibacterium paludis KCTC:42655.</title>
        <authorList>
            <person name="Kim M.K."/>
        </authorList>
    </citation>
    <scope>NUCLEOTIDE SEQUENCE [LARGE SCALE GENOMIC DNA]</scope>
    <source>
        <strain evidence="14 15">KCTC 42655</strain>
    </source>
</reference>
<dbReference type="Pfam" id="PF01288">
    <property type="entry name" value="HPPK"/>
    <property type="match status" value="1"/>
</dbReference>
<evidence type="ECO:0000256" key="4">
    <source>
        <dbReference type="ARBA" id="ARBA00016218"/>
    </source>
</evidence>
<dbReference type="PANTHER" id="PTHR43071:SF1">
    <property type="entry name" value="2-AMINO-4-HYDROXY-6-HYDROXYMETHYLDIHYDROPTERIDINE PYROPHOSPHOKINASE"/>
    <property type="match status" value="1"/>
</dbReference>
<dbReference type="CDD" id="cd00483">
    <property type="entry name" value="HPPK"/>
    <property type="match status" value="1"/>
</dbReference>
<keyword evidence="15" id="KW-1185">Reference proteome</keyword>
<protein>
    <recommendedName>
        <fullName evidence="4">2-amino-4-hydroxy-6-hydroxymethyldihydropteridine pyrophosphokinase</fullName>
        <ecNumber evidence="3">2.7.6.3</ecNumber>
    </recommendedName>
    <alternativeName>
        <fullName evidence="11">6-hydroxymethyl-7,8-dihydropterin pyrophosphokinase</fullName>
    </alternativeName>
    <alternativeName>
        <fullName evidence="12">7,8-dihydro-6-hydroxymethylpterin-pyrophosphokinase</fullName>
    </alternativeName>
</protein>
<evidence type="ECO:0000256" key="10">
    <source>
        <dbReference type="ARBA" id="ARBA00029409"/>
    </source>
</evidence>
<gene>
    <name evidence="14" type="primary">folK</name>
    <name evidence="14" type="ORF">ABVT11_08570</name>
</gene>
<dbReference type="SUPFAM" id="SSF55083">
    <property type="entry name" value="6-hydroxymethyl-7,8-dihydropterin pyrophosphokinase, HPPK"/>
    <property type="match status" value="1"/>
</dbReference>
<dbReference type="PANTHER" id="PTHR43071">
    <property type="entry name" value="2-AMINO-4-HYDROXY-6-HYDROXYMETHYLDIHYDROPTERIDINE PYROPHOSPHOKINASE"/>
    <property type="match status" value="1"/>
</dbReference>
<keyword evidence="8" id="KW-0067">ATP-binding</keyword>
<dbReference type="RefSeq" id="WP_345923175.1">
    <property type="nucleotide sequence ID" value="NZ_JBDIVF010000001.1"/>
</dbReference>